<dbReference type="SUPFAM" id="SSF53335">
    <property type="entry name" value="S-adenosyl-L-methionine-dependent methyltransferases"/>
    <property type="match status" value="1"/>
</dbReference>
<proteinExistence type="predicted"/>
<sequence length="338" mass="39122">MYLKSSDWTVRDHRRRKFIMKKLLSKKMCLYIVLAILVVCLFNILTSKNSDTENNSMHYDEMFKTYYNYSKDSGLNGPKVSMDDSNLVKKLRDHFLIKPIEENKGYRNRYNLIDMSLEDPSMGQAAEIAKIIDYTKGGFFIECGALDGETRSNTLYFERYFGWMGLLIEADPLNFVKMLKKGRRAYLSPTCLSINPYPEIVSFLQRSNMGRIAYDEVVEDLVGINDIGKKDLPLVNVQCFPFYTYLLALNISVIDYFSLDVEGSELNVLKTIPFDKIDIRTLSVEFFHVKEGDDSVRTFLENKGYIVTGKVTRQDRLANDYIFAKPSVLTQNRSFYVT</sequence>
<dbReference type="GO" id="GO:0016197">
    <property type="term" value="P:endosomal transport"/>
    <property type="evidence" value="ECO:0007669"/>
    <property type="project" value="TreeGrafter"/>
</dbReference>
<gene>
    <name evidence="2" type="primary">S</name>
</gene>
<dbReference type="EMBL" id="GFXV01000478">
    <property type="protein sequence ID" value="MBW12283.1"/>
    <property type="molecule type" value="Transcribed_RNA"/>
</dbReference>
<dbReference type="InterPro" id="IPR053202">
    <property type="entry name" value="EGF_Rcpt_Signaling_Reg"/>
</dbReference>
<dbReference type="GO" id="GO:0006888">
    <property type="term" value="P:endoplasmic reticulum to Golgi vesicle-mediated transport"/>
    <property type="evidence" value="ECO:0007669"/>
    <property type="project" value="TreeGrafter"/>
</dbReference>
<dbReference type="GO" id="GO:0005794">
    <property type="term" value="C:Golgi apparatus"/>
    <property type="evidence" value="ECO:0007669"/>
    <property type="project" value="TreeGrafter"/>
</dbReference>
<evidence type="ECO:0000313" key="2">
    <source>
        <dbReference type="EMBL" id="MBW12283.1"/>
    </source>
</evidence>
<evidence type="ECO:0000259" key="1">
    <source>
        <dbReference type="Pfam" id="PF05050"/>
    </source>
</evidence>
<reference evidence="2" key="1">
    <citation type="submission" date="2017-10" db="EMBL/GenBank/DDBJ databases">
        <title>Transcriptome Assembly of Sugarcane Aphid Adults.</title>
        <authorList>
            <person name="Scully E.D."/>
            <person name="Palmer N.A."/>
            <person name="Geib S.M."/>
            <person name="Sarath G."/>
            <person name="Sattler S.E."/>
        </authorList>
    </citation>
    <scope>NUCLEOTIDE SEQUENCE</scope>
    <source>
        <tissue evidence="2">Whole body</tissue>
    </source>
</reference>
<dbReference type="PANTHER" id="PTHR34009">
    <property type="entry name" value="PROTEIN STAR"/>
    <property type="match status" value="1"/>
</dbReference>
<feature type="domain" description="Methyltransferase FkbM" evidence="1">
    <location>
        <begin position="142"/>
        <end position="306"/>
    </location>
</feature>
<name>A0A2H8TDV8_9HEMI</name>
<dbReference type="PANTHER" id="PTHR34009:SF2">
    <property type="entry name" value="PROTEIN STAR"/>
    <property type="match status" value="1"/>
</dbReference>
<dbReference type="Pfam" id="PF05050">
    <property type="entry name" value="Methyltransf_21"/>
    <property type="match status" value="1"/>
</dbReference>
<dbReference type="InterPro" id="IPR029063">
    <property type="entry name" value="SAM-dependent_MTases_sf"/>
</dbReference>
<accession>A0A2H8TDV8</accession>
<dbReference type="Gene3D" id="3.40.50.150">
    <property type="entry name" value="Vaccinia Virus protein VP39"/>
    <property type="match status" value="1"/>
</dbReference>
<dbReference type="GO" id="GO:0031902">
    <property type="term" value="C:late endosome membrane"/>
    <property type="evidence" value="ECO:0007669"/>
    <property type="project" value="TreeGrafter"/>
</dbReference>
<dbReference type="AlphaFoldDB" id="A0A2H8TDV8"/>
<protein>
    <submittedName>
        <fullName evidence="2">Protein Star</fullName>
    </submittedName>
</protein>
<dbReference type="OrthoDB" id="6357215at2759"/>
<dbReference type="InterPro" id="IPR006342">
    <property type="entry name" value="FkbM_mtfrase"/>
</dbReference>
<dbReference type="GO" id="GO:0005886">
    <property type="term" value="C:plasma membrane"/>
    <property type="evidence" value="ECO:0007669"/>
    <property type="project" value="TreeGrafter"/>
</dbReference>
<organism evidence="2">
    <name type="scientific">Melanaphis sacchari</name>
    <dbReference type="NCBI Taxonomy" id="742174"/>
    <lineage>
        <taxon>Eukaryota</taxon>
        <taxon>Metazoa</taxon>
        <taxon>Ecdysozoa</taxon>
        <taxon>Arthropoda</taxon>
        <taxon>Hexapoda</taxon>
        <taxon>Insecta</taxon>
        <taxon>Pterygota</taxon>
        <taxon>Neoptera</taxon>
        <taxon>Paraneoptera</taxon>
        <taxon>Hemiptera</taxon>
        <taxon>Sternorrhyncha</taxon>
        <taxon>Aphidomorpha</taxon>
        <taxon>Aphidoidea</taxon>
        <taxon>Aphididae</taxon>
        <taxon>Aphidini</taxon>
        <taxon>Melanaphis</taxon>
    </lineage>
</organism>
<dbReference type="GO" id="GO:0005789">
    <property type="term" value="C:endoplasmic reticulum membrane"/>
    <property type="evidence" value="ECO:0007669"/>
    <property type="project" value="TreeGrafter"/>
</dbReference>